<evidence type="ECO:0000313" key="1">
    <source>
        <dbReference type="EMBL" id="KAJ6973637.1"/>
    </source>
</evidence>
<dbReference type="AlphaFoldDB" id="A0AAD6LXL1"/>
<name>A0AAD6LXL1_9ROSI</name>
<protein>
    <submittedName>
        <fullName evidence="1">Uncharacterized protein</fullName>
    </submittedName>
</protein>
<reference evidence="1" key="1">
    <citation type="journal article" date="2023" name="Mol. Ecol. Resour.">
        <title>Chromosome-level genome assembly of a triploid poplar Populus alba 'Berolinensis'.</title>
        <authorList>
            <person name="Chen S."/>
            <person name="Yu Y."/>
            <person name="Wang X."/>
            <person name="Wang S."/>
            <person name="Zhang T."/>
            <person name="Zhou Y."/>
            <person name="He R."/>
            <person name="Meng N."/>
            <person name="Wang Y."/>
            <person name="Liu W."/>
            <person name="Liu Z."/>
            <person name="Liu J."/>
            <person name="Guo Q."/>
            <person name="Huang H."/>
            <person name="Sederoff R.R."/>
            <person name="Wang G."/>
            <person name="Qu G."/>
            <person name="Chen S."/>
        </authorList>
    </citation>
    <scope>NUCLEOTIDE SEQUENCE</scope>
    <source>
        <strain evidence="1">SC-2020</strain>
    </source>
</reference>
<organism evidence="1 2">
    <name type="scientific">Populus alba x Populus x berolinensis</name>
    <dbReference type="NCBI Taxonomy" id="444605"/>
    <lineage>
        <taxon>Eukaryota</taxon>
        <taxon>Viridiplantae</taxon>
        <taxon>Streptophyta</taxon>
        <taxon>Embryophyta</taxon>
        <taxon>Tracheophyta</taxon>
        <taxon>Spermatophyta</taxon>
        <taxon>Magnoliopsida</taxon>
        <taxon>eudicotyledons</taxon>
        <taxon>Gunneridae</taxon>
        <taxon>Pentapetalae</taxon>
        <taxon>rosids</taxon>
        <taxon>fabids</taxon>
        <taxon>Malpighiales</taxon>
        <taxon>Salicaceae</taxon>
        <taxon>Saliceae</taxon>
        <taxon>Populus</taxon>
    </lineage>
</organism>
<dbReference type="EMBL" id="JAQIZT010000014">
    <property type="protein sequence ID" value="KAJ6973637.1"/>
    <property type="molecule type" value="Genomic_DNA"/>
</dbReference>
<accession>A0AAD6LXL1</accession>
<dbReference type="Proteomes" id="UP001164929">
    <property type="component" value="Chromosome 14"/>
</dbReference>
<sequence length="24" mass="2987">MIFLLRSTCFQDPFNIFPYFFLLL</sequence>
<gene>
    <name evidence="1" type="ORF">NC653_033848</name>
</gene>
<comment type="caution">
    <text evidence="1">The sequence shown here is derived from an EMBL/GenBank/DDBJ whole genome shotgun (WGS) entry which is preliminary data.</text>
</comment>
<proteinExistence type="predicted"/>
<keyword evidence="2" id="KW-1185">Reference proteome</keyword>
<evidence type="ECO:0000313" key="2">
    <source>
        <dbReference type="Proteomes" id="UP001164929"/>
    </source>
</evidence>